<proteinExistence type="predicted"/>
<dbReference type="OrthoDB" id="7832706at2"/>
<dbReference type="STRING" id="366533.SAMN05444339_10526"/>
<sequence>MTHHTRLPSAVLVDGASHLVFPLAPDPSWPAIAEAKGFDLITRVTDRYRCVLRCHACGTKAVVRINVLRDHQPLCHGCIYQRRATAALALGAELIAADAGSRHYGHSRLRCGHVVRRQYLRVEKAAAGGHAIDCEACREIRYGTEARHFGWTLDGPARGRRPGYRSYRHGCGHAQDVSIGNMAWGDASCGACAQNWAGKPSYVYLFKIDLPGLPVVKMGYSARPAKRLRHQLGIARGVRTEILRVMLLSSGNAAVREESACHRAMRERHAHLIVPKPMFGDAINTQGRCDPCQPAIQYLGLGR</sequence>
<name>A0A1M5ANC2_LOKAT</name>
<protein>
    <recommendedName>
        <fullName evidence="3">Meiotically up-regulated gene 113</fullName>
    </recommendedName>
</protein>
<evidence type="ECO:0000313" key="1">
    <source>
        <dbReference type="EMBL" id="SHF31422.1"/>
    </source>
</evidence>
<dbReference type="RefSeq" id="WP_072857393.1">
    <property type="nucleotide sequence ID" value="NZ_FQUE01000005.1"/>
</dbReference>
<keyword evidence="2" id="KW-1185">Reference proteome</keyword>
<dbReference type="EMBL" id="FQUE01000005">
    <property type="protein sequence ID" value="SHF31422.1"/>
    <property type="molecule type" value="Genomic_DNA"/>
</dbReference>
<organism evidence="1 2">
    <name type="scientific">Loktanella atrilutea</name>
    <dbReference type="NCBI Taxonomy" id="366533"/>
    <lineage>
        <taxon>Bacteria</taxon>
        <taxon>Pseudomonadati</taxon>
        <taxon>Pseudomonadota</taxon>
        <taxon>Alphaproteobacteria</taxon>
        <taxon>Rhodobacterales</taxon>
        <taxon>Roseobacteraceae</taxon>
        <taxon>Loktanella</taxon>
    </lineage>
</organism>
<dbReference type="AlphaFoldDB" id="A0A1M5ANC2"/>
<evidence type="ECO:0000313" key="2">
    <source>
        <dbReference type="Proteomes" id="UP000183987"/>
    </source>
</evidence>
<reference evidence="2" key="1">
    <citation type="submission" date="2016-11" db="EMBL/GenBank/DDBJ databases">
        <authorList>
            <person name="Varghese N."/>
            <person name="Submissions S."/>
        </authorList>
    </citation>
    <scope>NUCLEOTIDE SEQUENCE [LARGE SCALE GENOMIC DNA]</scope>
    <source>
        <strain evidence="2">DSM 29326</strain>
    </source>
</reference>
<dbReference type="Proteomes" id="UP000183987">
    <property type="component" value="Unassembled WGS sequence"/>
</dbReference>
<accession>A0A1M5ANC2</accession>
<gene>
    <name evidence="1" type="ORF">SAMN05444339_10526</name>
</gene>
<evidence type="ECO:0008006" key="3">
    <source>
        <dbReference type="Google" id="ProtNLM"/>
    </source>
</evidence>